<dbReference type="Proteomes" id="UP000324800">
    <property type="component" value="Unassembled WGS sequence"/>
</dbReference>
<feature type="non-terminal residue" evidence="1">
    <location>
        <position position="1"/>
    </location>
</feature>
<sequence>FDQDAEEEGDKDFNAIYEEGYQDGVNDLILDMKVVEVGNQMPIMKKVRKQEQVNVHEIEKVFMRMLMIEMNKLNLITIIIMFVQEMKEIQIFINQVIVL</sequence>
<dbReference type="EMBL" id="SNRW01008208">
    <property type="protein sequence ID" value="KAA6379892.1"/>
    <property type="molecule type" value="Genomic_DNA"/>
</dbReference>
<name>A0A5J4VBT4_9EUKA</name>
<evidence type="ECO:0000313" key="2">
    <source>
        <dbReference type="Proteomes" id="UP000324800"/>
    </source>
</evidence>
<comment type="caution">
    <text evidence="1">The sequence shown here is derived from an EMBL/GenBank/DDBJ whole genome shotgun (WGS) entry which is preliminary data.</text>
</comment>
<accession>A0A5J4VBT4</accession>
<organism evidence="1 2">
    <name type="scientific">Streblomastix strix</name>
    <dbReference type="NCBI Taxonomy" id="222440"/>
    <lineage>
        <taxon>Eukaryota</taxon>
        <taxon>Metamonada</taxon>
        <taxon>Preaxostyla</taxon>
        <taxon>Oxymonadida</taxon>
        <taxon>Streblomastigidae</taxon>
        <taxon>Streblomastix</taxon>
    </lineage>
</organism>
<proteinExistence type="predicted"/>
<protein>
    <submittedName>
        <fullName evidence="1">Uncharacterized protein</fullName>
    </submittedName>
</protein>
<dbReference type="AlphaFoldDB" id="A0A5J4VBT4"/>
<gene>
    <name evidence="1" type="ORF">EZS28_024580</name>
</gene>
<evidence type="ECO:0000313" key="1">
    <source>
        <dbReference type="EMBL" id="KAA6379892.1"/>
    </source>
</evidence>
<reference evidence="1 2" key="1">
    <citation type="submission" date="2019-03" db="EMBL/GenBank/DDBJ databases">
        <title>Single cell metagenomics reveals metabolic interactions within the superorganism composed of flagellate Streblomastix strix and complex community of Bacteroidetes bacteria on its surface.</title>
        <authorList>
            <person name="Treitli S.C."/>
            <person name="Kolisko M."/>
            <person name="Husnik F."/>
            <person name="Keeling P."/>
            <person name="Hampl V."/>
        </authorList>
    </citation>
    <scope>NUCLEOTIDE SEQUENCE [LARGE SCALE GENOMIC DNA]</scope>
    <source>
        <strain evidence="1">ST1C</strain>
    </source>
</reference>